<dbReference type="InterPro" id="IPR029058">
    <property type="entry name" value="AB_hydrolase_fold"/>
</dbReference>
<feature type="domain" description="DUF1023" evidence="2">
    <location>
        <begin position="342"/>
        <end position="500"/>
    </location>
</feature>
<dbReference type="SUPFAM" id="SSF53474">
    <property type="entry name" value="alpha/beta-Hydrolases"/>
    <property type="match status" value="1"/>
</dbReference>
<dbReference type="Pfam" id="PF21725">
    <property type="entry name" value="T7SS_signal"/>
    <property type="match status" value="1"/>
</dbReference>
<dbReference type="InterPro" id="IPR010427">
    <property type="entry name" value="DUF1023"/>
</dbReference>
<feature type="coiled-coil region" evidence="1">
    <location>
        <begin position="137"/>
        <end position="164"/>
    </location>
</feature>
<evidence type="ECO:0000259" key="2">
    <source>
        <dbReference type="Pfam" id="PF06259"/>
    </source>
</evidence>
<organism evidence="4 5">
    <name type="scientific">Microbacterium phycohabitans</name>
    <dbReference type="NCBI Taxonomy" id="3075993"/>
    <lineage>
        <taxon>Bacteria</taxon>
        <taxon>Bacillati</taxon>
        <taxon>Actinomycetota</taxon>
        <taxon>Actinomycetes</taxon>
        <taxon>Micrococcales</taxon>
        <taxon>Microbacteriaceae</taxon>
        <taxon>Microbacterium</taxon>
    </lineage>
</organism>
<feature type="domain" description="Putative T7SS secretion signal" evidence="3">
    <location>
        <begin position="4"/>
        <end position="167"/>
    </location>
</feature>
<keyword evidence="5" id="KW-1185">Reference proteome</keyword>
<name>A0ABU3SR05_9MICO</name>
<dbReference type="EMBL" id="JAWDIT010000007">
    <property type="protein sequence ID" value="MDU0347148.1"/>
    <property type="molecule type" value="Genomic_DNA"/>
</dbReference>
<gene>
    <name evidence="4" type="ORF">RWH44_15720</name>
</gene>
<dbReference type="Gene3D" id="3.40.50.1820">
    <property type="entry name" value="alpha/beta hydrolase"/>
    <property type="match status" value="1"/>
</dbReference>
<keyword evidence="4" id="KW-0378">Hydrolase</keyword>
<feature type="coiled-coil region" evidence="1">
    <location>
        <begin position="297"/>
        <end position="324"/>
    </location>
</feature>
<evidence type="ECO:0000256" key="1">
    <source>
        <dbReference type="SAM" id="Coils"/>
    </source>
</evidence>
<evidence type="ECO:0000313" key="5">
    <source>
        <dbReference type="Proteomes" id="UP001261125"/>
    </source>
</evidence>
<dbReference type="GO" id="GO:0016787">
    <property type="term" value="F:hydrolase activity"/>
    <property type="evidence" value="ECO:0007669"/>
    <property type="project" value="UniProtKB-KW"/>
</dbReference>
<keyword evidence="1" id="KW-0175">Coiled coil</keyword>
<evidence type="ECO:0000313" key="4">
    <source>
        <dbReference type="EMBL" id="MDU0347148.1"/>
    </source>
</evidence>
<evidence type="ECO:0000259" key="3">
    <source>
        <dbReference type="Pfam" id="PF21725"/>
    </source>
</evidence>
<dbReference type="RefSeq" id="WP_316005300.1">
    <property type="nucleotide sequence ID" value="NZ_JAWDIT010000007.1"/>
</dbReference>
<dbReference type="InterPro" id="IPR049082">
    <property type="entry name" value="T7SS_signal"/>
</dbReference>
<dbReference type="Pfam" id="PF06259">
    <property type="entry name" value="Abhydrolase_8"/>
    <property type="match status" value="1"/>
</dbReference>
<comment type="caution">
    <text evidence="4">The sequence shown here is derived from an EMBL/GenBank/DDBJ whole genome shotgun (WGS) entry which is preliminary data.</text>
</comment>
<protein>
    <submittedName>
        <fullName evidence="4">Alpha/beta hydrolase</fullName>
    </submittedName>
</protein>
<proteinExistence type="predicted"/>
<accession>A0ABU3SR05</accession>
<sequence length="605" mass="62750">MRAELGQSRDPVRLIPGDLAGLHRTIALWRSRAADAEESGAALRQLRAVPEWAGEAADAYERRVTAAASPWDAMASAFRAGLLALEEYAAALEAARARAGDAVDLWDLAEAMDAAPAPATPGFPAADRQPLRSLEPRAEARAILDDARRALDRAAQTAATALRRALALPGLQAEEWLALLADTASASQILDALAGADGPSLRAVLRAKPALADVLAQAEPAAVAPWWAALSAAQQNALISAAPAVIGNLGGVAYAARDRANRLWLDAQLEEARAALADALKTEAPSYGSRVNAVIGAANSAQRLEAARTRVEGLENIASTLAETAMGFPRQLVSLTSDAPPLASISLGDLDAAENITFTVPGMGTTTEHINDWVRVTQNLVTMQDQLDPARSHATVAWVGYQTPPVPTGAGELDVLGSNLARQGGEKLAAEIRGLECSRPGADINVVAHSYGTTTASFALAQNDVHVQAFVTLGSAGLPAEIGEAADLQAQEVYAGQAQDVLAIDPAGGDPWAWLGRTSPTHPVNPIAPGFGAHAFSVAGGGELLPVAHHEISTPQGTGYLDPRTESLRNVAAATAGLPQMVTDYVSPAPTPFQQALIEGMAHGG</sequence>
<reference evidence="4 5" key="1">
    <citation type="submission" date="2023-09" db="EMBL/GenBank/DDBJ databases">
        <title>Microbacterium fusihabitans sp. nov., Microbacterium phycihabitans sp. nov., and Microbacterium cervinum sp. nov., isolated from dried seaweeds of beach.</title>
        <authorList>
            <person name="Lee S.D."/>
        </authorList>
    </citation>
    <scope>NUCLEOTIDE SEQUENCE [LARGE SCALE GENOMIC DNA]</scope>
    <source>
        <strain evidence="4 5">KSW2-29</strain>
    </source>
</reference>
<dbReference type="Proteomes" id="UP001261125">
    <property type="component" value="Unassembled WGS sequence"/>
</dbReference>